<feature type="domain" description="Carboxymuconolactone decarboxylase-like" evidence="1">
    <location>
        <begin position="55"/>
        <end position="129"/>
    </location>
</feature>
<reference evidence="2 3" key="1">
    <citation type="submission" date="2024-09" db="EMBL/GenBank/DDBJ databases">
        <authorList>
            <person name="Sun Q."/>
            <person name="Mori K."/>
        </authorList>
    </citation>
    <scope>NUCLEOTIDE SEQUENCE [LARGE SCALE GENOMIC DNA]</scope>
    <source>
        <strain evidence="2 3">KCTC 23076</strain>
    </source>
</reference>
<dbReference type="InterPro" id="IPR003779">
    <property type="entry name" value="CMD-like"/>
</dbReference>
<dbReference type="Pfam" id="PF02627">
    <property type="entry name" value="CMD"/>
    <property type="match status" value="1"/>
</dbReference>
<proteinExistence type="predicted"/>
<evidence type="ECO:0000313" key="3">
    <source>
        <dbReference type="Proteomes" id="UP001589896"/>
    </source>
</evidence>
<sequence length="199" mass="21834">MTRLERLRPERLNEEQRALYDSIAGGPRAQGPQHFALTAPDGSLNGPFNALLLSPPLGEALQSVGAAVRYRTTLTPRVREAAILLVAAAWDSAFERMAHESVGRSVGLTEEELSALAGGSVPATIDEQELPFLEVTQALLRGDLTDEEWEHAVARICEAAVFELSTLVGYYATLALQLRVFRVDPPERRANTMEDHNDE</sequence>
<keyword evidence="3" id="KW-1185">Reference proteome</keyword>
<comment type="caution">
    <text evidence="2">The sequence shown here is derived from an EMBL/GenBank/DDBJ whole genome shotgun (WGS) entry which is preliminary data.</text>
</comment>
<dbReference type="RefSeq" id="WP_386674316.1">
    <property type="nucleotide sequence ID" value="NZ_JBHLTG010000008.1"/>
</dbReference>
<dbReference type="PANTHER" id="PTHR34846">
    <property type="entry name" value="4-CARBOXYMUCONOLACTONE DECARBOXYLASE FAMILY PROTEIN (AFU_ORTHOLOGUE AFUA_6G11590)"/>
    <property type="match status" value="1"/>
</dbReference>
<evidence type="ECO:0000259" key="1">
    <source>
        <dbReference type="Pfam" id="PF02627"/>
    </source>
</evidence>
<dbReference type="SUPFAM" id="SSF69118">
    <property type="entry name" value="AhpD-like"/>
    <property type="match status" value="1"/>
</dbReference>
<dbReference type="EMBL" id="JBHLTG010000008">
    <property type="protein sequence ID" value="MFC0681530.1"/>
    <property type="molecule type" value="Genomic_DNA"/>
</dbReference>
<dbReference type="Gene3D" id="1.20.1290.10">
    <property type="entry name" value="AhpD-like"/>
    <property type="match status" value="1"/>
</dbReference>
<dbReference type="InterPro" id="IPR029032">
    <property type="entry name" value="AhpD-like"/>
</dbReference>
<dbReference type="Proteomes" id="UP001589896">
    <property type="component" value="Unassembled WGS sequence"/>
</dbReference>
<organism evidence="2 3">
    <name type="scientific">Lysobacter korlensis</name>
    <dbReference type="NCBI Taxonomy" id="553636"/>
    <lineage>
        <taxon>Bacteria</taxon>
        <taxon>Pseudomonadati</taxon>
        <taxon>Pseudomonadota</taxon>
        <taxon>Gammaproteobacteria</taxon>
        <taxon>Lysobacterales</taxon>
        <taxon>Lysobacteraceae</taxon>
        <taxon>Lysobacter</taxon>
    </lineage>
</organism>
<name>A0ABV6RX24_9GAMM</name>
<evidence type="ECO:0000313" key="2">
    <source>
        <dbReference type="EMBL" id="MFC0681530.1"/>
    </source>
</evidence>
<dbReference type="PANTHER" id="PTHR34846:SF11">
    <property type="entry name" value="4-CARBOXYMUCONOLACTONE DECARBOXYLASE FAMILY PROTEIN (AFU_ORTHOLOGUE AFUA_6G11590)"/>
    <property type="match status" value="1"/>
</dbReference>
<accession>A0ABV6RX24</accession>
<gene>
    <name evidence="2" type="ORF">ACFFGH_27190</name>
</gene>
<protein>
    <submittedName>
        <fullName evidence="2">Carboxymuconolactone decarboxylase family protein</fullName>
    </submittedName>
</protein>